<dbReference type="Gene3D" id="2.130.10.130">
    <property type="entry name" value="Integrin alpha, N-terminal"/>
    <property type="match status" value="1"/>
</dbReference>
<dbReference type="Pfam" id="PF13517">
    <property type="entry name" value="FG-GAP_3"/>
    <property type="match status" value="1"/>
</dbReference>
<dbReference type="SUPFAM" id="SSF69318">
    <property type="entry name" value="Integrin alpha N-terminal domain"/>
    <property type="match status" value="1"/>
</dbReference>
<gene>
    <name evidence="3" type="ORF">DNHGIG_20650</name>
</gene>
<feature type="chain" id="PRO_5043966172" description="DUF2334 domain-containing protein" evidence="2">
    <location>
        <begin position="27"/>
        <end position="636"/>
    </location>
</feature>
<dbReference type="InterPro" id="IPR018763">
    <property type="entry name" value="DUF2334"/>
</dbReference>
<dbReference type="SUPFAM" id="SSF88713">
    <property type="entry name" value="Glycoside hydrolase/deacetylase"/>
    <property type="match status" value="1"/>
</dbReference>
<keyword evidence="1 2" id="KW-0732">Signal</keyword>
<dbReference type="PANTHER" id="PTHR46580:SF2">
    <property type="entry name" value="MAM DOMAIN-CONTAINING PROTEIN"/>
    <property type="match status" value="1"/>
</dbReference>
<accession>A0AAV4LFC1</accession>
<organism evidence="3 4">
    <name type="scientific">Collibacillus ludicampi</name>
    <dbReference type="NCBI Taxonomy" id="2771369"/>
    <lineage>
        <taxon>Bacteria</taxon>
        <taxon>Bacillati</taxon>
        <taxon>Bacillota</taxon>
        <taxon>Bacilli</taxon>
        <taxon>Bacillales</taxon>
        <taxon>Alicyclobacillaceae</taxon>
        <taxon>Collibacillus</taxon>
    </lineage>
</organism>
<dbReference type="Proteomes" id="UP001057291">
    <property type="component" value="Unassembled WGS sequence"/>
</dbReference>
<evidence type="ECO:0000256" key="1">
    <source>
        <dbReference type="ARBA" id="ARBA00022729"/>
    </source>
</evidence>
<dbReference type="PANTHER" id="PTHR46580">
    <property type="entry name" value="SENSOR KINASE-RELATED"/>
    <property type="match status" value="1"/>
</dbReference>
<keyword evidence="4" id="KW-1185">Reference proteome</keyword>
<dbReference type="AlphaFoldDB" id="A0AAV4LFC1"/>
<feature type="signal peptide" evidence="2">
    <location>
        <begin position="1"/>
        <end position="26"/>
    </location>
</feature>
<dbReference type="InterPro" id="IPR013517">
    <property type="entry name" value="FG-GAP"/>
</dbReference>
<evidence type="ECO:0008006" key="5">
    <source>
        <dbReference type="Google" id="ProtNLM"/>
    </source>
</evidence>
<evidence type="ECO:0000313" key="3">
    <source>
        <dbReference type="EMBL" id="GIM46516.1"/>
    </source>
</evidence>
<name>A0AAV4LFC1_9BACL</name>
<sequence length="636" mass="71901">MRHHRLLILLFTLTLLCVTCSSTSVAEPDNDFPSMHSHFALLRLEDVGPGGPYATKDQLGKLRAVFDYLSEENVPFHIALIPRDRRLIGYETWTDVSIENPNGDSRPFIELMKYATEHGGILGMHGYTHQYGNKKRPDGFENTSIGREFDVPDAPESQTAAYAASRIEKSLHAFQAAGLTPSFWESPHYADTRIQREVFSSYMGILYEPDFLDFRSLKDVVYREDVNHWGNPSLGVVYIPAPLRYVQDETSIQRILNDAKKGNVLASMYFHPYLEFPYLEPVRDKDGKVEMRDGLPVYRYKKGTNSYLHQLVTGMCACGYHFATIFDVVPFSPAHRIVLPKGTSFVGTADLQGNGVSDRIAVDPKQGKIYVQTDRLTWPRNRTLKPWETWLDIKKPLNGRILTGNFTGDGKSDLLILDTNGTGHLYISNGHQLIHVRDYTLPQQYDDILVGDVEGNGKEKLVMIDKQTGMFRSFTFNKNTVKQDILRVPPLLKKDAQYFLADVNGFGKADLILWSNEDHTAYVSLSEGNGVFSPWHVWYHAVANARVTVGDVDGDGKADLLLFYPQYGVWEEANSNGRAAFVRVRERFGPWARGENRIIMTADLDGNKRADLLSYDPQSGVVDTALSFQRPYNPPL</sequence>
<proteinExistence type="predicted"/>
<reference evidence="3" key="1">
    <citation type="journal article" date="2023" name="Int. J. Syst. Evol. Microbiol.">
        <title>Collibacillus ludicampi gen. nov., sp. nov., a new soil bacterium of the family Alicyclobacillaceae.</title>
        <authorList>
            <person name="Jojima T."/>
            <person name="Ioku Y."/>
            <person name="Fukuta Y."/>
            <person name="Shirasaka N."/>
            <person name="Matsumura Y."/>
            <person name="Mori M."/>
        </authorList>
    </citation>
    <scope>NUCLEOTIDE SEQUENCE</scope>
    <source>
        <strain evidence="3">TP075</strain>
    </source>
</reference>
<dbReference type="Pfam" id="PF10096">
    <property type="entry name" value="DUF2334"/>
    <property type="match status" value="1"/>
</dbReference>
<evidence type="ECO:0000256" key="2">
    <source>
        <dbReference type="SAM" id="SignalP"/>
    </source>
</evidence>
<protein>
    <recommendedName>
        <fullName evidence="5">DUF2334 domain-containing protein</fullName>
    </recommendedName>
</protein>
<dbReference type="GO" id="GO:0005975">
    <property type="term" value="P:carbohydrate metabolic process"/>
    <property type="evidence" value="ECO:0007669"/>
    <property type="project" value="InterPro"/>
</dbReference>
<dbReference type="InterPro" id="IPR011330">
    <property type="entry name" value="Glyco_hydro/deAcase_b/a-brl"/>
</dbReference>
<dbReference type="InterPro" id="IPR028994">
    <property type="entry name" value="Integrin_alpha_N"/>
</dbReference>
<comment type="caution">
    <text evidence="3">The sequence shown here is derived from an EMBL/GenBank/DDBJ whole genome shotgun (WGS) entry which is preliminary data.</text>
</comment>
<dbReference type="Gene3D" id="3.20.20.370">
    <property type="entry name" value="Glycoside hydrolase/deacetylase"/>
    <property type="match status" value="1"/>
</dbReference>
<dbReference type="RefSeq" id="WP_282199606.1">
    <property type="nucleotide sequence ID" value="NZ_BOQE01000001.1"/>
</dbReference>
<evidence type="ECO:0000313" key="4">
    <source>
        <dbReference type="Proteomes" id="UP001057291"/>
    </source>
</evidence>
<dbReference type="EMBL" id="BOQE01000001">
    <property type="protein sequence ID" value="GIM46516.1"/>
    <property type="molecule type" value="Genomic_DNA"/>
</dbReference>